<keyword evidence="3" id="KW-1185">Reference proteome</keyword>
<feature type="transmembrane region" description="Helical" evidence="1">
    <location>
        <begin position="18"/>
        <end position="37"/>
    </location>
</feature>
<evidence type="ECO:0000256" key="1">
    <source>
        <dbReference type="SAM" id="Phobius"/>
    </source>
</evidence>
<dbReference type="AlphaFoldDB" id="A0AAV4PJ98"/>
<keyword evidence="1" id="KW-0812">Transmembrane</keyword>
<keyword evidence="1" id="KW-1133">Transmembrane helix</keyword>
<reference evidence="2 3" key="1">
    <citation type="submission" date="2021-06" db="EMBL/GenBank/DDBJ databases">
        <title>Caerostris darwini draft genome.</title>
        <authorList>
            <person name="Kono N."/>
            <person name="Arakawa K."/>
        </authorList>
    </citation>
    <scope>NUCLEOTIDE SEQUENCE [LARGE SCALE GENOMIC DNA]</scope>
</reference>
<evidence type="ECO:0000313" key="2">
    <source>
        <dbReference type="EMBL" id="GIX96724.1"/>
    </source>
</evidence>
<keyword evidence="1" id="KW-0472">Membrane</keyword>
<protein>
    <submittedName>
        <fullName evidence="2">Uncharacterized protein</fullName>
    </submittedName>
</protein>
<organism evidence="2 3">
    <name type="scientific">Caerostris darwini</name>
    <dbReference type="NCBI Taxonomy" id="1538125"/>
    <lineage>
        <taxon>Eukaryota</taxon>
        <taxon>Metazoa</taxon>
        <taxon>Ecdysozoa</taxon>
        <taxon>Arthropoda</taxon>
        <taxon>Chelicerata</taxon>
        <taxon>Arachnida</taxon>
        <taxon>Araneae</taxon>
        <taxon>Araneomorphae</taxon>
        <taxon>Entelegynae</taxon>
        <taxon>Araneoidea</taxon>
        <taxon>Araneidae</taxon>
        <taxon>Caerostris</taxon>
    </lineage>
</organism>
<name>A0AAV4PJ98_9ARAC</name>
<comment type="caution">
    <text evidence="2">The sequence shown here is derived from an EMBL/GenBank/DDBJ whole genome shotgun (WGS) entry which is preliminary data.</text>
</comment>
<gene>
    <name evidence="2" type="ORF">CDAR_591531</name>
</gene>
<proteinExistence type="predicted"/>
<accession>A0AAV4PJ98</accession>
<evidence type="ECO:0000313" key="3">
    <source>
        <dbReference type="Proteomes" id="UP001054837"/>
    </source>
</evidence>
<dbReference type="Proteomes" id="UP001054837">
    <property type="component" value="Unassembled WGS sequence"/>
</dbReference>
<dbReference type="EMBL" id="BPLQ01002964">
    <property type="protein sequence ID" value="GIX96724.1"/>
    <property type="molecule type" value="Genomic_DNA"/>
</dbReference>
<sequence>MKEIKTGHFSTLQQIPDLLNPVIFFVIHFSPLLWLLLPSQDIVQSISERPEGANNGPEIISAFSLCPLIYRLMKHAPELITLLEEEETSSHPLHPSFPFLLDDFSSRIHEYIS</sequence>